<evidence type="ECO:0000256" key="1">
    <source>
        <dbReference type="SAM" id="Phobius"/>
    </source>
</evidence>
<evidence type="ECO:0000313" key="2">
    <source>
        <dbReference type="EMBL" id="QDU08266.1"/>
    </source>
</evidence>
<keyword evidence="3" id="KW-1185">Reference proteome</keyword>
<dbReference type="AlphaFoldDB" id="A0A517WSN1"/>
<keyword evidence="1" id="KW-0812">Transmembrane</keyword>
<name>A0A517WSN1_9PLAN</name>
<dbReference type="EMBL" id="CP037422">
    <property type="protein sequence ID" value="QDU08266.1"/>
    <property type="molecule type" value="Genomic_DNA"/>
</dbReference>
<dbReference type="Proteomes" id="UP000318384">
    <property type="component" value="Chromosome"/>
</dbReference>
<dbReference type="RefSeq" id="WP_145172783.1">
    <property type="nucleotide sequence ID" value="NZ_CP037422.1"/>
</dbReference>
<keyword evidence="1" id="KW-1133">Transmembrane helix</keyword>
<sequence length="67" mass="7596">MKRKKFLHLCIIFTTGFVCLFLIGFAFLQVVNSVIGRLSIPVDSILLCLMLFITLPMFVAIFLKGKD</sequence>
<feature type="transmembrane region" description="Helical" evidence="1">
    <location>
        <begin position="40"/>
        <end position="63"/>
    </location>
</feature>
<organism evidence="2 3">
    <name type="scientific">Gimesia aquarii</name>
    <dbReference type="NCBI Taxonomy" id="2527964"/>
    <lineage>
        <taxon>Bacteria</taxon>
        <taxon>Pseudomonadati</taxon>
        <taxon>Planctomycetota</taxon>
        <taxon>Planctomycetia</taxon>
        <taxon>Planctomycetales</taxon>
        <taxon>Planctomycetaceae</taxon>
        <taxon>Gimesia</taxon>
    </lineage>
</organism>
<protein>
    <submittedName>
        <fullName evidence="2">Uncharacterized protein</fullName>
    </submittedName>
</protein>
<accession>A0A517WSN1</accession>
<keyword evidence="1" id="KW-0472">Membrane</keyword>
<gene>
    <name evidence="2" type="ORF">V202x_16320</name>
</gene>
<feature type="transmembrane region" description="Helical" evidence="1">
    <location>
        <begin position="7"/>
        <end position="28"/>
    </location>
</feature>
<proteinExistence type="predicted"/>
<evidence type="ECO:0000313" key="3">
    <source>
        <dbReference type="Proteomes" id="UP000318384"/>
    </source>
</evidence>
<reference evidence="2 3" key="1">
    <citation type="submission" date="2019-03" db="EMBL/GenBank/DDBJ databases">
        <title>Deep-cultivation of Planctomycetes and their phenomic and genomic characterization uncovers novel biology.</title>
        <authorList>
            <person name="Wiegand S."/>
            <person name="Jogler M."/>
            <person name="Boedeker C."/>
            <person name="Pinto D."/>
            <person name="Vollmers J."/>
            <person name="Rivas-Marin E."/>
            <person name="Kohn T."/>
            <person name="Peeters S.H."/>
            <person name="Heuer A."/>
            <person name="Rast P."/>
            <person name="Oberbeckmann S."/>
            <person name="Bunk B."/>
            <person name="Jeske O."/>
            <person name="Meyerdierks A."/>
            <person name="Storesund J.E."/>
            <person name="Kallscheuer N."/>
            <person name="Luecker S."/>
            <person name="Lage O.M."/>
            <person name="Pohl T."/>
            <person name="Merkel B.J."/>
            <person name="Hornburger P."/>
            <person name="Mueller R.-W."/>
            <person name="Bruemmer F."/>
            <person name="Labrenz M."/>
            <person name="Spormann A.M."/>
            <person name="Op den Camp H."/>
            <person name="Overmann J."/>
            <person name="Amann R."/>
            <person name="Jetten M.S.M."/>
            <person name="Mascher T."/>
            <person name="Medema M.H."/>
            <person name="Devos D.P."/>
            <person name="Kaster A.-K."/>
            <person name="Ovreas L."/>
            <person name="Rohde M."/>
            <person name="Galperin M.Y."/>
            <person name="Jogler C."/>
        </authorList>
    </citation>
    <scope>NUCLEOTIDE SEQUENCE [LARGE SCALE GENOMIC DNA]</scope>
    <source>
        <strain evidence="2 3">V202</strain>
    </source>
</reference>